<reference evidence="1 2" key="1">
    <citation type="submission" date="2019-02" db="EMBL/GenBank/DDBJ databases">
        <title>Deep-cultivation of Planctomycetes and their phenomic and genomic characterization uncovers novel biology.</title>
        <authorList>
            <person name="Wiegand S."/>
            <person name="Jogler M."/>
            <person name="Boedeker C."/>
            <person name="Pinto D."/>
            <person name="Vollmers J."/>
            <person name="Rivas-Marin E."/>
            <person name="Kohn T."/>
            <person name="Peeters S.H."/>
            <person name="Heuer A."/>
            <person name="Rast P."/>
            <person name="Oberbeckmann S."/>
            <person name="Bunk B."/>
            <person name="Jeske O."/>
            <person name="Meyerdierks A."/>
            <person name="Storesund J.E."/>
            <person name="Kallscheuer N."/>
            <person name="Luecker S."/>
            <person name="Lage O.M."/>
            <person name="Pohl T."/>
            <person name="Merkel B.J."/>
            <person name="Hornburger P."/>
            <person name="Mueller R.-W."/>
            <person name="Bruemmer F."/>
            <person name="Labrenz M."/>
            <person name="Spormann A.M."/>
            <person name="Op den Camp H."/>
            <person name="Overmann J."/>
            <person name="Amann R."/>
            <person name="Jetten M.S.M."/>
            <person name="Mascher T."/>
            <person name="Medema M.H."/>
            <person name="Devos D.P."/>
            <person name="Kaster A.-K."/>
            <person name="Ovreas L."/>
            <person name="Rohde M."/>
            <person name="Galperin M.Y."/>
            <person name="Jogler C."/>
        </authorList>
    </citation>
    <scope>NUCLEOTIDE SEQUENCE [LARGE SCALE GENOMIC DNA]</scope>
    <source>
        <strain evidence="1 2">Pan265</strain>
    </source>
</reference>
<dbReference type="Proteomes" id="UP000320386">
    <property type="component" value="Chromosome"/>
</dbReference>
<evidence type="ECO:0000313" key="2">
    <source>
        <dbReference type="Proteomes" id="UP000320386"/>
    </source>
</evidence>
<keyword evidence="2" id="KW-1185">Reference proteome</keyword>
<dbReference type="KEGG" id="mcad:Pan265_18290"/>
<protein>
    <submittedName>
        <fullName evidence="1">Uncharacterized protein</fullName>
    </submittedName>
</protein>
<evidence type="ECO:0000313" key="1">
    <source>
        <dbReference type="EMBL" id="QDU71970.1"/>
    </source>
</evidence>
<gene>
    <name evidence="1" type="ORF">Pan265_18290</name>
</gene>
<sequence>MTIVKLLGWNAQQVAYRKKILILTLLSFAALC</sequence>
<organism evidence="1 2">
    <name type="scientific">Mucisphaera calidilacus</name>
    <dbReference type="NCBI Taxonomy" id="2527982"/>
    <lineage>
        <taxon>Bacteria</taxon>
        <taxon>Pseudomonadati</taxon>
        <taxon>Planctomycetota</taxon>
        <taxon>Phycisphaerae</taxon>
        <taxon>Phycisphaerales</taxon>
        <taxon>Phycisphaeraceae</taxon>
        <taxon>Mucisphaera</taxon>
    </lineage>
</organism>
<proteinExistence type="predicted"/>
<accession>A0A518BYB8</accession>
<dbReference type="AlphaFoldDB" id="A0A518BYB8"/>
<dbReference type="EMBL" id="CP036280">
    <property type="protein sequence ID" value="QDU71970.1"/>
    <property type="molecule type" value="Genomic_DNA"/>
</dbReference>
<name>A0A518BYB8_9BACT</name>